<evidence type="ECO:0000313" key="5">
    <source>
        <dbReference type="Proteomes" id="UP000052020"/>
    </source>
</evidence>
<dbReference type="Gene3D" id="3.20.20.70">
    <property type="entry name" value="Aldolase class I"/>
    <property type="match status" value="1"/>
</dbReference>
<feature type="domain" description="DAHP synthase ferredoxin-like" evidence="3">
    <location>
        <begin position="1"/>
        <end position="70"/>
    </location>
</feature>
<proteinExistence type="predicted"/>
<dbReference type="AlphaFoldDB" id="A0A0S7XJL5"/>
<dbReference type="InterPro" id="IPR013785">
    <property type="entry name" value="Aldolase_TIM"/>
</dbReference>
<dbReference type="EMBL" id="LIZY01000109">
    <property type="protein sequence ID" value="KPJ62629.1"/>
    <property type="molecule type" value="Genomic_DNA"/>
</dbReference>
<organism evidence="4 5">
    <name type="scientific">candidate division KD3-62 bacterium DG_56</name>
    <dbReference type="NCBI Taxonomy" id="1704032"/>
    <lineage>
        <taxon>Bacteria</taxon>
        <taxon>candidate division KD3-62</taxon>
    </lineage>
</organism>
<name>A0A0S7XJL5_9BACT</name>
<dbReference type="InterPro" id="IPR041071">
    <property type="entry name" value="DAHP_snth_FXD"/>
</dbReference>
<dbReference type="NCBIfam" id="NF006421">
    <property type="entry name" value="PRK08673.1"/>
    <property type="match status" value="1"/>
</dbReference>
<dbReference type="PANTHER" id="PTHR43018">
    <property type="entry name" value="PHOSPHO-2-DEHYDRO-3-DEOXYHEPTONATE ALDOLASE"/>
    <property type="match status" value="1"/>
</dbReference>
<reference evidence="4 5" key="1">
    <citation type="journal article" date="2015" name="Microbiome">
        <title>Genomic resolution of linkages in carbon, nitrogen, and sulfur cycling among widespread estuary sediment bacteria.</title>
        <authorList>
            <person name="Baker B.J."/>
            <person name="Lazar C.S."/>
            <person name="Teske A.P."/>
            <person name="Dick G.J."/>
        </authorList>
    </citation>
    <scope>NUCLEOTIDE SEQUENCE [LARGE SCALE GENOMIC DNA]</scope>
    <source>
        <strain evidence="4">DG_56</strain>
    </source>
</reference>
<dbReference type="Proteomes" id="UP000052020">
    <property type="component" value="Unassembled WGS sequence"/>
</dbReference>
<evidence type="ECO:0000256" key="1">
    <source>
        <dbReference type="ARBA" id="ARBA00022679"/>
    </source>
</evidence>
<dbReference type="SUPFAM" id="SSF51569">
    <property type="entry name" value="Aldolase"/>
    <property type="match status" value="1"/>
</dbReference>
<evidence type="ECO:0000259" key="3">
    <source>
        <dbReference type="Pfam" id="PF18152"/>
    </source>
</evidence>
<protein>
    <submittedName>
        <fullName evidence="4">3-deoxy-7-phosphoheptulonate synthase</fullName>
        <ecNumber evidence="4">2.5.1.54</ecNumber>
    </submittedName>
</protein>
<dbReference type="GO" id="GO:0009073">
    <property type="term" value="P:aromatic amino acid family biosynthetic process"/>
    <property type="evidence" value="ECO:0007669"/>
    <property type="project" value="InterPro"/>
</dbReference>
<feature type="domain" description="DAHP synthetase I/KDSA" evidence="2">
    <location>
        <begin position="94"/>
        <end position="326"/>
    </location>
</feature>
<dbReference type="PATRIC" id="fig|1704032.3.peg.817"/>
<dbReference type="NCBIfam" id="NF009239">
    <property type="entry name" value="PRK12595.1"/>
    <property type="match status" value="1"/>
</dbReference>
<dbReference type="Gene3D" id="3.30.70.1140">
    <property type="entry name" value="Phospho-2-dehydro-3-deoxyheptonate aldolase, domain 1"/>
    <property type="match status" value="1"/>
</dbReference>
<accession>A0A0S7XJL5</accession>
<dbReference type="Pfam" id="PF18152">
    <property type="entry name" value="DAHP_snth_FXD"/>
    <property type="match status" value="1"/>
</dbReference>
<gene>
    <name evidence="4" type="ORF">AMK68_04685</name>
</gene>
<dbReference type="NCBIfam" id="TIGR01361">
    <property type="entry name" value="DAHP_synth_Bsub"/>
    <property type="match status" value="1"/>
</dbReference>
<dbReference type="InterPro" id="IPR006268">
    <property type="entry name" value="DAHP_syn_2"/>
</dbReference>
<comment type="caution">
    <text evidence="4">The sequence shown here is derived from an EMBL/GenBank/DDBJ whole genome shotgun (WGS) entry which is preliminary data.</text>
</comment>
<dbReference type="Pfam" id="PF00793">
    <property type="entry name" value="DAHP_synth_1"/>
    <property type="match status" value="1"/>
</dbReference>
<evidence type="ECO:0000313" key="4">
    <source>
        <dbReference type="EMBL" id="KPJ62629.1"/>
    </source>
</evidence>
<evidence type="ECO:0000259" key="2">
    <source>
        <dbReference type="Pfam" id="PF00793"/>
    </source>
</evidence>
<dbReference type="GO" id="GO:0016832">
    <property type="term" value="F:aldehyde-lyase activity"/>
    <property type="evidence" value="ECO:0007669"/>
    <property type="project" value="InterPro"/>
</dbReference>
<sequence>MVIIMKTTASPEEIQRVEEEVTRFGFRPFINPGVERKVVALLGELNIEKADLVDHFSTFPGVERVALISQPYKLASRSYHPEQTVITVGPMTLGGKRFSVIAGPCSVESREQLLETARAVKAAGAHALRGGAFKPRTSPYSFQGLGRQGLELLAEARAETGLPVVTEVLDPHEIDLVAEFADMLQIGARNSQNFALLQQAGKRKHPVLLKRGPGVKIDDLLMSAEYMVYGGNYQVAICERGITTFEDSTRYTTDMNAVPVLKDKTHLPVVVDPSHATGDRKYVAAIARAALAAGADGLLIEVHPHPEQALSDGFQSLTPDEFSRLLDELRPIAEAVGRTL</sequence>
<dbReference type="GO" id="GO:0003849">
    <property type="term" value="F:3-deoxy-7-phosphoheptulonate synthase activity"/>
    <property type="evidence" value="ECO:0007669"/>
    <property type="project" value="UniProtKB-EC"/>
</dbReference>
<dbReference type="PANTHER" id="PTHR43018:SF2">
    <property type="entry name" value="PHOSPHO-2-DEHYDRO-3-DEOXYHEPTONATE ALDOLASE"/>
    <property type="match status" value="1"/>
</dbReference>
<dbReference type="EC" id="2.5.1.54" evidence="4"/>
<keyword evidence="1 4" id="KW-0808">Transferase</keyword>
<dbReference type="InterPro" id="IPR052899">
    <property type="entry name" value="Class-I_DAHP_synthase"/>
</dbReference>
<dbReference type="InterPro" id="IPR006218">
    <property type="entry name" value="DAHP1/KDSA"/>
</dbReference>